<evidence type="ECO:0000313" key="3">
    <source>
        <dbReference type="EMBL" id="GGP28658.1"/>
    </source>
</evidence>
<accession>A0AAV4K3A2</accession>
<dbReference type="RefSeq" id="WP_017869241.1">
    <property type="nucleotide sequence ID" value="NZ_BMLZ01000003.1"/>
</dbReference>
<evidence type="ECO:0000313" key="5">
    <source>
        <dbReference type="Proteomes" id="UP000652720"/>
    </source>
</evidence>
<comment type="caution">
    <text evidence="2">The sequence shown here is derived from an EMBL/GenBank/DDBJ whole genome shotgun (WGS) entry which is preliminary data.</text>
</comment>
<sequence>MKKTLLLACLSLFASAGAGSIPGTKVSYKIAQDAMTGGSASMVFVDATEDTSGKTYMALVCDLGNATFRFYSKTSLGSRAGEQVLFFYRADDNRLRTAEGTLREDTKTGKLSVLDFKYDSPALFQTFATARMKVVARVNRNSMSSMTLTFPVKGFMQGFRTIGNCE</sequence>
<name>A0AAV4K3A2_9DEIO</name>
<evidence type="ECO:0000313" key="2">
    <source>
        <dbReference type="EMBL" id="GGI74963.1"/>
    </source>
</evidence>
<dbReference type="Proteomes" id="UP000652720">
    <property type="component" value="Unassembled WGS sequence"/>
</dbReference>
<feature type="signal peptide" evidence="1">
    <location>
        <begin position="1"/>
        <end position="18"/>
    </location>
</feature>
<dbReference type="Proteomes" id="UP000630135">
    <property type="component" value="Unassembled WGS sequence"/>
</dbReference>
<gene>
    <name evidence="3" type="ORF">GCM10008021_03090</name>
    <name evidence="2" type="ORF">GCM10010914_06420</name>
</gene>
<dbReference type="EMBL" id="BMLZ01000003">
    <property type="protein sequence ID" value="GGP28658.1"/>
    <property type="molecule type" value="Genomic_DNA"/>
</dbReference>
<keyword evidence="4" id="KW-1185">Reference proteome</keyword>
<keyword evidence="1" id="KW-0732">Signal</keyword>
<organism evidence="2 5">
    <name type="scientific">Deinococcus wulumuqiensis</name>
    <dbReference type="NCBI Taxonomy" id="980427"/>
    <lineage>
        <taxon>Bacteria</taxon>
        <taxon>Thermotogati</taxon>
        <taxon>Deinococcota</taxon>
        <taxon>Deinococci</taxon>
        <taxon>Deinococcales</taxon>
        <taxon>Deinococcaceae</taxon>
        <taxon>Deinococcus</taxon>
    </lineage>
</organism>
<reference evidence="3" key="1">
    <citation type="journal article" date="2014" name="Int. J. Syst. Evol. Microbiol.">
        <title>Complete genome of a new Firmicutes species belonging to the dominant human colonic microbiota ('Ruminococcus bicirculans') reveals two chromosomes and a selective capacity to utilize plant glucans.</title>
        <authorList>
            <consortium name="NISC Comparative Sequencing Program"/>
            <person name="Wegmann U."/>
            <person name="Louis P."/>
            <person name="Goesmann A."/>
            <person name="Henrissat B."/>
            <person name="Duncan S.H."/>
            <person name="Flint H.J."/>
        </authorList>
    </citation>
    <scope>NUCLEOTIDE SEQUENCE</scope>
    <source>
        <strain evidence="3">CGMCC 1.8884</strain>
    </source>
</reference>
<protein>
    <recommendedName>
        <fullName evidence="6">DUF3124 domain-containing protein</fullName>
    </recommendedName>
</protein>
<evidence type="ECO:0000313" key="4">
    <source>
        <dbReference type="Proteomes" id="UP000630135"/>
    </source>
</evidence>
<dbReference type="AlphaFoldDB" id="A0AAV4K3A2"/>
<dbReference type="EMBL" id="BMMA01000004">
    <property type="protein sequence ID" value="GGI74963.1"/>
    <property type="molecule type" value="Genomic_DNA"/>
</dbReference>
<evidence type="ECO:0000256" key="1">
    <source>
        <dbReference type="SAM" id="SignalP"/>
    </source>
</evidence>
<reference evidence="2" key="2">
    <citation type="journal article" date="2014" name="Int. J. Syst. Evol. Microbiol.">
        <title>Complete genome sequence of Corynebacterium casei LMG S-19264T (=DSM 44701T), isolated from a smear-ripened cheese.</title>
        <authorList>
            <consortium name="US DOE Joint Genome Institute (JGI-PGF)"/>
            <person name="Walter F."/>
            <person name="Albersmeier A."/>
            <person name="Kalinowski J."/>
            <person name="Ruckert C."/>
        </authorList>
    </citation>
    <scope>NUCLEOTIDE SEQUENCE</scope>
    <source>
        <strain evidence="2">CGMCC 1.8885</strain>
    </source>
</reference>
<dbReference type="GeneID" id="59164616"/>
<evidence type="ECO:0008006" key="6">
    <source>
        <dbReference type="Google" id="ProtNLM"/>
    </source>
</evidence>
<proteinExistence type="predicted"/>
<reference evidence="2" key="4">
    <citation type="submission" date="2023-08" db="EMBL/GenBank/DDBJ databases">
        <authorList>
            <person name="Sun Q."/>
            <person name="Zhou Y."/>
        </authorList>
    </citation>
    <scope>NUCLEOTIDE SEQUENCE</scope>
    <source>
        <strain evidence="3">CGMCC 1.8884</strain>
        <strain evidence="2">CGMCC 1.8885</strain>
    </source>
</reference>
<reference evidence="4" key="3">
    <citation type="journal article" date="2019" name="Int. J. Syst. Evol. Microbiol.">
        <title>The Global Catalogue of Microorganisms (GCM) 10K type strain sequencing project: providing services to taxonomists for standard genome sequencing and annotation.</title>
        <authorList>
            <consortium name="The Broad Institute Genomics Platform"/>
            <consortium name="The Broad Institute Genome Sequencing Center for Infectious Disease"/>
            <person name="Wu L."/>
            <person name="Ma J."/>
        </authorList>
    </citation>
    <scope>NUCLEOTIDE SEQUENCE [LARGE SCALE GENOMIC DNA]</scope>
    <source>
        <strain evidence="4">CGMCC 1.8884</strain>
    </source>
</reference>
<feature type="chain" id="PRO_5043966157" description="DUF3124 domain-containing protein" evidence="1">
    <location>
        <begin position="19"/>
        <end position="166"/>
    </location>
</feature>